<dbReference type="EMBL" id="JBHSBA010000001">
    <property type="protein sequence ID" value="MFC4123333.1"/>
    <property type="molecule type" value="Genomic_DNA"/>
</dbReference>
<dbReference type="PROSITE" id="PS51257">
    <property type="entry name" value="PROKAR_LIPOPROTEIN"/>
    <property type="match status" value="1"/>
</dbReference>
<gene>
    <name evidence="2" type="ORF">ACFOW8_00165</name>
</gene>
<proteinExistence type="predicted"/>
<evidence type="ECO:0000256" key="1">
    <source>
        <dbReference type="SAM" id="SignalP"/>
    </source>
</evidence>
<evidence type="ECO:0000313" key="2">
    <source>
        <dbReference type="EMBL" id="MFC4123333.1"/>
    </source>
</evidence>
<evidence type="ECO:0000313" key="3">
    <source>
        <dbReference type="Proteomes" id="UP001595767"/>
    </source>
</evidence>
<dbReference type="Proteomes" id="UP001595767">
    <property type="component" value="Unassembled WGS sequence"/>
</dbReference>
<feature type="chain" id="PRO_5045613245" description="Alpha/beta hydrolase family protein" evidence="1">
    <location>
        <begin position="24"/>
        <end position="353"/>
    </location>
</feature>
<organism evidence="2 3">
    <name type="scientific">Nocardia rhizosphaerae</name>
    <dbReference type="NCBI Taxonomy" id="1691571"/>
    <lineage>
        <taxon>Bacteria</taxon>
        <taxon>Bacillati</taxon>
        <taxon>Actinomycetota</taxon>
        <taxon>Actinomycetes</taxon>
        <taxon>Mycobacteriales</taxon>
        <taxon>Nocardiaceae</taxon>
        <taxon>Nocardia</taxon>
    </lineage>
</organism>
<keyword evidence="3" id="KW-1185">Reference proteome</keyword>
<keyword evidence="1" id="KW-0732">Signal</keyword>
<reference evidence="3" key="1">
    <citation type="journal article" date="2019" name="Int. J. Syst. Evol. Microbiol.">
        <title>The Global Catalogue of Microorganisms (GCM) 10K type strain sequencing project: providing services to taxonomists for standard genome sequencing and annotation.</title>
        <authorList>
            <consortium name="The Broad Institute Genomics Platform"/>
            <consortium name="The Broad Institute Genome Sequencing Center for Infectious Disease"/>
            <person name="Wu L."/>
            <person name="Ma J."/>
        </authorList>
    </citation>
    <scope>NUCLEOTIDE SEQUENCE [LARGE SCALE GENOMIC DNA]</scope>
    <source>
        <strain evidence="3">CGMCC 4.7204</strain>
    </source>
</reference>
<dbReference type="Gene3D" id="3.40.50.1820">
    <property type="entry name" value="alpha/beta hydrolase"/>
    <property type="match status" value="1"/>
</dbReference>
<accession>A0ABV8KZQ1</accession>
<dbReference type="SUPFAM" id="SSF53474">
    <property type="entry name" value="alpha/beta-Hydrolases"/>
    <property type="match status" value="1"/>
</dbReference>
<comment type="caution">
    <text evidence="2">The sequence shown here is derived from an EMBL/GenBank/DDBJ whole genome shotgun (WGS) entry which is preliminary data.</text>
</comment>
<evidence type="ECO:0008006" key="4">
    <source>
        <dbReference type="Google" id="ProtNLM"/>
    </source>
</evidence>
<protein>
    <recommendedName>
        <fullName evidence="4">Alpha/beta hydrolase family protein</fullName>
    </recommendedName>
</protein>
<name>A0ABV8KZQ1_9NOCA</name>
<dbReference type="InterPro" id="IPR029058">
    <property type="entry name" value="AB_hydrolase_fold"/>
</dbReference>
<dbReference type="RefSeq" id="WP_378543454.1">
    <property type="nucleotide sequence ID" value="NZ_JBHSBA010000001.1"/>
</dbReference>
<sequence length="353" mass="36578">MTIPRALVGGAVAALAVLTGGCAATQEPVEAPGWSVAELVAQVDAVAAPQVRWTPCAEQVVPDTECAAIEVPLDYTDPNGRQLALAVVRQPARDPERRIGTLFTAAGGPGGSGVDWAARGEMFPGELGDRFDVVTFDQRGIGGSSGVRCFPDRVRALQLSSLLDPVSYTSDTLAGIHATAVGTGEVFGEFLRLCAGARACALGAGGAPADELGARDTALLDRAKTAAIPVGAEPETVSVGYGELVQAHAMPLYDPATGWPALAVLLAELERGSAGSPAVVREILSAVATTGDFLDLFVAISCADNTLPRRPDLRPELAAESATSAPLFGPFWLYLRRPCAVWPAPGPGYPQRR</sequence>
<feature type="signal peptide" evidence="1">
    <location>
        <begin position="1"/>
        <end position="23"/>
    </location>
</feature>